<evidence type="ECO:0000256" key="5">
    <source>
        <dbReference type="SAM" id="Phobius"/>
    </source>
</evidence>
<evidence type="ECO:0000256" key="4">
    <source>
        <dbReference type="ARBA" id="ARBA00023136"/>
    </source>
</evidence>
<evidence type="ECO:0008006" key="7">
    <source>
        <dbReference type="Google" id="ProtNLM"/>
    </source>
</evidence>
<reference evidence="6" key="1">
    <citation type="submission" date="2018-05" db="EMBL/GenBank/DDBJ databases">
        <authorList>
            <person name="Lanie J.A."/>
            <person name="Ng W.-L."/>
            <person name="Kazmierczak K.M."/>
            <person name="Andrzejewski T.M."/>
            <person name="Davidsen T.M."/>
            <person name="Wayne K.J."/>
            <person name="Tettelin H."/>
            <person name="Glass J.I."/>
            <person name="Rusch D."/>
            <person name="Podicherti R."/>
            <person name="Tsui H.-C.T."/>
            <person name="Winkler M.E."/>
        </authorList>
    </citation>
    <scope>NUCLEOTIDE SEQUENCE</scope>
</reference>
<feature type="transmembrane region" description="Helical" evidence="5">
    <location>
        <begin position="51"/>
        <end position="71"/>
    </location>
</feature>
<dbReference type="AlphaFoldDB" id="A0A381P4U0"/>
<feature type="transmembrane region" description="Helical" evidence="5">
    <location>
        <begin position="189"/>
        <end position="208"/>
    </location>
</feature>
<dbReference type="GO" id="GO:0012505">
    <property type="term" value="C:endomembrane system"/>
    <property type="evidence" value="ECO:0007669"/>
    <property type="project" value="UniProtKB-SubCell"/>
</dbReference>
<organism evidence="6">
    <name type="scientific">marine metagenome</name>
    <dbReference type="NCBI Taxonomy" id="408172"/>
    <lineage>
        <taxon>unclassified sequences</taxon>
        <taxon>metagenomes</taxon>
        <taxon>ecological metagenomes</taxon>
    </lineage>
</organism>
<dbReference type="PANTHER" id="PTHR12714">
    <property type="entry name" value="PROTEIN-S ISOPRENYLCYSTEINE O-METHYLTRANSFERASE"/>
    <property type="match status" value="1"/>
</dbReference>
<gene>
    <name evidence="6" type="ORF">METZ01_LOCUS14438</name>
</gene>
<sequence length="246" mass="28802">MKLEKKLVSTGYWLFRWRSYFPIIIILIFIPAMAEYEYVGGSREMTTTWGLFSLVVGLVGLFFRILVVGYTPKNTSGRNTREQVADVLNISGWYSVVRHPLYLGNYIMGLGISLFPFSWWMPVIYTLAFALYYERIMVAEEDFLRGKFGDDFEKWSAATPGFFPDFSKWDSPSLEFSFKNILRREYSSLFALVFCFTVLDLIGNYLVVQRLYTVPMWNNLFWATLAAYIIFRTLKRHTKVLDVQGR</sequence>
<feature type="transmembrane region" description="Helical" evidence="5">
    <location>
        <begin position="214"/>
        <end position="231"/>
    </location>
</feature>
<dbReference type="PANTHER" id="PTHR12714:SF9">
    <property type="entry name" value="PROTEIN-S-ISOPRENYLCYSTEINE O-METHYLTRANSFERASE"/>
    <property type="match status" value="1"/>
</dbReference>
<evidence type="ECO:0000256" key="3">
    <source>
        <dbReference type="ARBA" id="ARBA00022989"/>
    </source>
</evidence>
<evidence type="ECO:0000313" key="6">
    <source>
        <dbReference type="EMBL" id="SUZ61584.1"/>
    </source>
</evidence>
<dbReference type="Gene3D" id="1.20.120.1630">
    <property type="match status" value="1"/>
</dbReference>
<dbReference type="GO" id="GO:0016740">
    <property type="term" value="F:transferase activity"/>
    <property type="evidence" value="ECO:0007669"/>
    <property type="project" value="UniProtKB-ARBA"/>
</dbReference>
<dbReference type="InterPro" id="IPR007318">
    <property type="entry name" value="Phopholipid_MeTrfase"/>
</dbReference>
<dbReference type="Pfam" id="PF04191">
    <property type="entry name" value="PEMT"/>
    <property type="match status" value="1"/>
</dbReference>
<comment type="subcellular location">
    <subcellularLocation>
        <location evidence="1">Endomembrane system</location>
        <topology evidence="1">Multi-pass membrane protein</topology>
    </subcellularLocation>
</comment>
<feature type="transmembrane region" description="Helical" evidence="5">
    <location>
        <begin position="20"/>
        <end position="39"/>
    </location>
</feature>
<keyword evidence="4 5" id="KW-0472">Membrane</keyword>
<feature type="transmembrane region" description="Helical" evidence="5">
    <location>
        <begin position="106"/>
        <end position="133"/>
    </location>
</feature>
<dbReference type="EMBL" id="UINC01000813">
    <property type="protein sequence ID" value="SUZ61584.1"/>
    <property type="molecule type" value="Genomic_DNA"/>
</dbReference>
<proteinExistence type="predicted"/>
<keyword evidence="2 5" id="KW-0812">Transmembrane</keyword>
<keyword evidence="3 5" id="KW-1133">Transmembrane helix</keyword>
<name>A0A381P4U0_9ZZZZ</name>
<evidence type="ECO:0000256" key="2">
    <source>
        <dbReference type="ARBA" id="ARBA00022692"/>
    </source>
</evidence>
<protein>
    <recommendedName>
        <fullName evidence="7">Steroid 5-alpha reductase C-terminal domain-containing protein</fullName>
    </recommendedName>
</protein>
<accession>A0A381P4U0</accession>
<evidence type="ECO:0000256" key="1">
    <source>
        <dbReference type="ARBA" id="ARBA00004127"/>
    </source>
</evidence>